<feature type="domain" description="Luciferase-like" evidence="3">
    <location>
        <begin position="82"/>
        <end position="364"/>
    </location>
</feature>
<dbReference type="STRING" id="1798228.SAMN05216574_106135"/>
<dbReference type="SUPFAM" id="SSF51679">
    <property type="entry name" value="Bacterial luciferase-like"/>
    <property type="match status" value="1"/>
</dbReference>
<dbReference type="PANTHER" id="PTHR30137">
    <property type="entry name" value="LUCIFERASE-LIKE MONOOXYGENASE"/>
    <property type="match status" value="1"/>
</dbReference>
<evidence type="ECO:0000256" key="1">
    <source>
        <dbReference type="ARBA" id="ARBA00007789"/>
    </source>
</evidence>
<sequence>MVPGRRPDVPPGRPAAEHPTAGHPTAGHPTAGHRTAGQPTAGFVRAGHPDVRNSPWPDRAAPAVIDPAPRLSLLDRSRTRVGEPDAAALAGTVARAVRAEALGVERFWVAEHHGVPGIAGAAPAVLLAAIAGRTHRIRLGSAGVMLPHHQPLVVAEQFATLSAFAPGRLDLGLGRSSGFTPPVRRALRETERDFAADLAEVRDFLTGRAEITAYPRPAGPVPLTVLATGAGLQVAAELGLPVVVGGPLLGVGGDPEPGLAALDGYRRSFRPSEQQPEPRVSISLDVLVADTTAEAEDLLLPEAWAMARARTTGVFPPLEPVAAVRDASRTPRQQEYLDRTVAAAVAGTPAQVERRLAELIDRTGAAELVASSSTFDRTALDTSDAALAALFGPARTPADAWAGRAG</sequence>
<dbReference type="InterPro" id="IPR050766">
    <property type="entry name" value="Bact_Lucif_Oxidored"/>
</dbReference>
<name>A0A1I2DV81_9ACTN</name>
<dbReference type="Proteomes" id="UP000198589">
    <property type="component" value="Unassembled WGS sequence"/>
</dbReference>
<dbReference type="EMBL" id="FOND01000006">
    <property type="protein sequence ID" value="SFE84279.1"/>
    <property type="molecule type" value="Genomic_DNA"/>
</dbReference>
<proteinExistence type="predicted"/>
<dbReference type="Gene3D" id="3.20.20.30">
    <property type="entry name" value="Luciferase-like domain"/>
    <property type="match status" value="1"/>
</dbReference>
<dbReference type="InterPro" id="IPR019949">
    <property type="entry name" value="CmoO-like"/>
</dbReference>
<dbReference type="InterPro" id="IPR036661">
    <property type="entry name" value="Luciferase-like_sf"/>
</dbReference>
<dbReference type="Pfam" id="PF00296">
    <property type="entry name" value="Bac_luciferase"/>
    <property type="match status" value="1"/>
</dbReference>
<evidence type="ECO:0000313" key="4">
    <source>
        <dbReference type="EMBL" id="SFE84279.1"/>
    </source>
</evidence>
<evidence type="ECO:0000256" key="2">
    <source>
        <dbReference type="SAM" id="MobiDB-lite"/>
    </source>
</evidence>
<feature type="region of interest" description="Disordered" evidence="2">
    <location>
        <begin position="1"/>
        <end position="63"/>
    </location>
</feature>
<gene>
    <name evidence="4" type="ORF">SAMN05216574_106135</name>
</gene>
<dbReference type="InterPro" id="IPR011251">
    <property type="entry name" value="Luciferase-like_dom"/>
</dbReference>
<dbReference type="GO" id="GO:0005829">
    <property type="term" value="C:cytosol"/>
    <property type="evidence" value="ECO:0007669"/>
    <property type="project" value="TreeGrafter"/>
</dbReference>
<protein>
    <submittedName>
        <fullName evidence="4">Luciferase family oxidoreductase, group 1</fullName>
    </submittedName>
</protein>
<dbReference type="NCBIfam" id="TIGR03558">
    <property type="entry name" value="oxido_grp_1"/>
    <property type="match status" value="1"/>
</dbReference>
<dbReference type="AlphaFoldDB" id="A0A1I2DV81"/>
<organism evidence="4 5">
    <name type="scientific">Blastococcus tunisiensis</name>
    <dbReference type="NCBI Taxonomy" id="1798228"/>
    <lineage>
        <taxon>Bacteria</taxon>
        <taxon>Bacillati</taxon>
        <taxon>Actinomycetota</taxon>
        <taxon>Actinomycetes</taxon>
        <taxon>Geodermatophilales</taxon>
        <taxon>Geodermatophilaceae</taxon>
        <taxon>Blastococcus</taxon>
    </lineage>
</organism>
<evidence type="ECO:0000313" key="5">
    <source>
        <dbReference type="Proteomes" id="UP000198589"/>
    </source>
</evidence>
<accession>A0A1I2DV81</accession>
<dbReference type="GO" id="GO:0016705">
    <property type="term" value="F:oxidoreductase activity, acting on paired donors, with incorporation or reduction of molecular oxygen"/>
    <property type="evidence" value="ECO:0007669"/>
    <property type="project" value="InterPro"/>
</dbReference>
<reference evidence="5" key="1">
    <citation type="submission" date="2016-10" db="EMBL/GenBank/DDBJ databases">
        <authorList>
            <person name="Varghese N."/>
            <person name="Submissions S."/>
        </authorList>
    </citation>
    <scope>NUCLEOTIDE SEQUENCE [LARGE SCALE GENOMIC DNA]</scope>
    <source>
        <strain evidence="5">DSM 46838</strain>
    </source>
</reference>
<keyword evidence="5" id="KW-1185">Reference proteome</keyword>
<evidence type="ECO:0000259" key="3">
    <source>
        <dbReference type="Pfam" id="PF00296"/>
    </source>
</evidence>
<dbReference type="PANTHER" id="PTHR30137:SF6">
    <property type="entry name" value="LUCIFERASE-LIKE MONOOXYGENASE"/>
    <property type="match status" value="1"/>
</dbReference>
<comment type="similarity">
    <text evidence="1">To bacterial alkanal monooxygenase alpha and beta chains.</text>
</comment>